<dbReference type="InterPro" id="IPR017853">
    <property type="entry name" value="GH"/>
</dbReference>
<name>A0A841RMS4_9BACI</name>
<evidence type="ECO:0000256" key="9">
    <source>
        <dbReference type="PIRSR" id="PIRSR001084-3"/>
    </source>
</evidence>
<feature type="domain" description="Glycoside hydrolase family 42 N-terminal" evidence="10">
    <location>
        <begin position="20"/>
        <end position="404"/>
    </location>
</feature>
<dbReference type="SUPFAM" id="SSF51445">
    <property type="entry name" value="(Trans)glycosidases"/>
    <property type="match status" value="1"/>
</dbReference>
<dbReference type="Pfam" id="PF02449">
    <property type="entry name" value="Glyco_hydro_42"/>
    <property type="match status" value="1"/>
</dbReference>
<keyword evidence="4 6" id="KW-0378">Hydrolase</keyword>
<dbReference type="Gene3D" id="3.20.20.80">
    <property type="entry name" value="Glycosidases"/>
    <property type="match status" value="1"/>
</dbReference>
<dbReference type="InterPro" id="IPR013780">
    <property type="entry name" value="Glyco_hydro_b"/>
</dbReference>
<keyword evidence="5 6" id="KW-0326">Glycosidase</keyword>
<dbReference type="Pfam" id="PF08533">
    <property type="entry name" value="Glyco_hydro_42C"/>
    <property type="match status" value="1"/>
</dbReference>
<feature type="active site" description="Proton donor" evidence="7">
    <location>
        <position position="158"/>
    </location>
</feature>
<feature type="binding site" evidence="8">
    <location>
        <position position="119"/>
    </location>
    <ligand>
        <name>substrate</name>
    </ligand>
</feature>
<feature type="binding site" evidence="9">
    <location>
        <position position="168"/>
    </location>
    <ligand>
        <name>Zn(2+)</name>
        <dbReference type="ChEBI" id="CHEBI:29105"/>
    </ligand>
</feature>
<feature type="active site" description="Nucleophile" evidence="7">
    <location>
        <position position="323"/>
    </location>
</feature>
<sequence length="692" mass="80374">MIHKKMPIYTKTKEFLHGGDYSPDQWLDMPEVITEDFRLMQLSGCQTFSVSIFGWSALEPTEGNYQFEWLDSIINGLEQIGAYVILSTPSGARPAWLSKKYPEVLRVGANRQRNLHGKRHNHCFTSPFYRQKTKKINHLLAERYGERDHILGWHVSNEYSGDCHCDLCQDAFRLWLQKKYQHDLDRLNKAWWTPFWSHTFSDWSEIESPAPHGEDSIHAHNLDWKRFVTDQTIDFYKNEIKPLRNITPHLPVTTNFMGDYPHMGPFTGLDYNKFAEHVDIVSWDAYPAWHNNWQSTADLASDVAFVHDLYRSIKNGQPFLILENTPSLVNWHQVNKPKRPGMHLLSALQSIAHGSDSVLYFQWRKSRGSFEKFHGAVVDHFQKGADQTRVFQEITKLSETMKKITPVKGREKPAKVAIIYDWENQWAIDDAAGLKMDKKEYIKTCQSIYKSFWKKGISVDIISLSKDISQYNIVIAPMLYMIKASYQEKIDCFVKNGGSFVSTYWSGIVDENDLCFLDGFPGPLKDILGIWVEEIDSLYDGEENRVIFSNQIAPLKESYRAFDYCEVIHLTTAQVLAVYESDYYQAKPAVTMNEHGKGKAYYIASRNEQSFQDDFFHYLMREHDITPPLKGIIPEVVSVQQRGEHLFVMNFNEDKSNLTLEEDSFIDCISGNKVKRKIELEPYEVIVLEKRI</sequence>
<dbReference type="InterPro" id="IPR013739">
    <property type="entry name" value="Beta_galactosidase_C"/>
</dbReference>
<organism evidence="13 14">
    <name type="scientific">Gracilibacillus halotolerans</name>
    <dbReference type="NCBI Taxonomy" id="74386"/>
    <lineage>
        <taxon>Bacteria</taxon>
        <taxon>Bacillati</taxon>
        <taxon>Bacillota</taxon>
        <taxon>Bacilli</taxon>
        <taxon>Bacillales</taxon>
        <taxon>Bacillaceae</taxon>
        <taxon>Gracilibacillus</taxon>
    </lineage>
</organism>
<evidence type="ECO:0000256" key="8">
    <source>
        <dbReference type="PIRSR" id="PIRSR001084-2"/>
    </source>
</evidence>
<dbReference type="Gene3D" id="2.60.40.1180">
    <property type="entry name" value="Golgi alpha-mannosidase II"/>
    <property type="match status" value="1"/>
</dbReference>
<dbReference type="PANTHER" id="PTHR36447">
    <property type="entry name" value="BETA-GALACTOSIDASE GANA"/>
    <property type="match status" value="1"/>
</dbReference>
<dbReference type="PANTHER" id="PTHR36447:SF1">
    <property type="entry name" value="BETA-GALACTOSIDASE GANA"/>
    <property type="match status" value="1"/>
</dbReference>
<feature type="binding site" evidence="9">
    <location>
        <position position="165"/>
    </location>
    <ligand>
        <name>Zn(2+)</name>
        <dbReference type="ChEBI" id="CHEBI:29105"/>
    </ligand>
</feature>
<keyword evidence="9" id="KW-0479">Metal-binding</keyword>
<dbReference type="Gene3D" id="3.40.50.880">
    <property type="match status" value="1"/>
</dbReference>
<feature type="binding site" evidence="8">
    <location>
        <position position="157"/>
    </location>
    <ligand>
        <name>substrate</name>
    </ligand>
</feature>
<evidence type="ECO:0000256" key="5">
    <source>
        <dbReference type="ARBA" id="ARBA00023295"/>
    </source>
</evidence>
<evidence type="ECO:0000259" key="12">
    <source>
        <dbReference type="Pfam" id="PF08533"/>
    </source>
</evidence>
<evidence type="ECO:0000256" key="6">
    <source>
        <dbReference type="PIRNR" id="PIRNR001084"/>
    </source>
</evidence>
<evidence type="ECO:0000313" key="14">
    <source>
        <dbReference type="Proteomes" id="UP000572212"/>
    </source>
</evidence>
<dbReference type="SUPFAM" id="SSF52317">
    <property type="entry name" value="Class I glutamine amidotransferase-like"/>
    <property type="match status" value="1"/>
</dbReference>
<dbReference type="CDD" id="cd03143">
    <property type="entry name" value="A4_beta-galactosidase_middle_domain"/>
    <property type="match status" value="1"/>
</dbReference>
<dbReference type="InterPro" id="IPR013529">
    <property type="entry name" value="Glyco_hydro_42_N"/>
</dbReference>
<dbReference type="PIRSF" id="PIRSF001084">
    <property type="entry name" value="B-galactosidase"/>
    <property type="match status" value="1"/>
</dbReference>
<keyword evidence="9" id="KW-0862">Zinc</keyword>
<comment type="catalytic activity">
    <reaction evidence="1 6">
        <text>Hydrolysis of terminal non-reducing beta-D-galactose residues in beta-D-galactosides.</text>
        <dbReference type="EC" id="3.2.1.23"/>
    </reaction>
</comment>
<gene>
    <name evidence="13" type="ORF">GGQ92_002932</name>
</gene>
<feature type="binding site" evidence="9">
    <location>
        <position position="123"/>
    </location>
    <ligand>
        <name>Zn(2+)</name>
        <dbReference type="ChEBI" id="CHEBI:29105"/>
    </ligand>
</feature>
<reference evidence="13 14" key="1">
    <citation type="submission" date="2020-08" db="EMBL/GenBank/DDBJ databases">
        <title>Genomic Encyclopedia of Type Strains, Phase IV (KMG-IV): sequencing the most valuable type-strain genomes for metagenomic binning, comparative biology and taxonomic classification.</title>
        <authorList>
            <person name="Goeker M."/>
        </authorList>
    </citation>
    <scope>NUCLEOTIDE SEQUENCE [LARGE SCALE GENOMIC DNA]</scope>
    <source>
        <strain evidence="13 14">DSM 11805</strain>
    </source>
</reference>
<dbReference type="GO" id="GO:0004565">
    <property type="term" value="F:beta-galactosidase activity"/>
    <property type="evidence" value="ECO:0007669"/>
    <property type="project" value="UniProtKB-EC"/>
</dbReference>
<comment type="similarity">
    <text evidence="2 6">Belongs to the glycosyl hydrolase 42 family.</text>
</comment>
<dbReference type="GO" id="GO:0006012">
    <property type="term" value="P:galactose metabolic process"/>
    <property type="evidence" value="ECO:0007669"/>
    <property type="project" value="InterPro"/>
</dbReference>
<evidence type="ECO:0000256" key="2">
    <source>
        <dbReference type="ARBA" id="ARBA00005940"/>
    </source>
</evidence>
<feature type="binding site" evidence="9">
    <location>
        <position position="163"/>
    </location>
    <ligand>
        <name>Zn(2+)</name>
        <dbReference type="ChEBI" id="CHEBI:29105"/>
    </ligand>
</feature>
<dbReference type="AlphaFoldDB" id="A0A841RMS4"/>
<evidence type="ECO:0000259" key="10">
    <source>
        <dbReference type="Pfam" id="PF02449"/>
    </source>
</evidence>
<dbReference type="GO" id="GO:0009341">
    <property type="term" value="C:beta-galactosidase complex"/>
    <property type="evidence" value="ECO:0007669"/>
    <property type="project" value="InterPro"/>
</dbReference>
<dbReference type="GO" id="GO:0046872">
    <property type="term" value="F:metal ion binding"/>
    <property type="evidence" value="ECO:0007669"/>
    <property type="project" value="UniProtKB-KW"/>
</dbReference>
<feature type="binding site" evidence="8">
    <location>
        <position position="331"/>
    </location>
    <ligand>
        <name>substrate</name>
    </ligand>
</feature>
<evidence type="ECO:0000313" key="13">
    <source>
        <dbReference type="EMBL" id="MBB6514111.1"/>
    </source>
</evidence>
<evidence type="ECO:0000256" key="3">
    <source>
        <dbReference type="ARBA" id="ARBA00012756"/>
    </source>
</evidence>
<dbReference type="RefSeq" id="WP_184250516.1">
    <property type="nucleotide sequence ID" value="NZ_BAAACU010000014.1"/>
</dbReference>
<dbReference type="InterPro" id="IPR013738">
    <property type="entry name" value="Beta_galactosidase_Trimer"/>
</dbReference>
<dbReference type="InterPro" id="IPR029062">
    <property type="entry name" value="Class_I_gatase-like"/>
</dbReference>
<protein>
    <recommendedName>
        <fullName evidence="3 6">Beta-galactosidase</fullName>
        <shortName evidence="6">Beta-gal</shortName>
        <ecNumber evidence="3 6">3.2.1.23</ecNumber>
    </recommendedName>
</protein>
<dbReference type="EC" id="3.2.1.23" evidence="3 6"/>
<evidence type="ECO:0000256" key="1">
    <source>
        <dbReference type="ARBA" id="ARBA00001412"/>
    </source>
</evidence>
<dbReference type="Pfam" id="PF08532">
    <property type="entry name" value="Glyco_hydro_42M"/>
    <property type="match status" value="1"/>
</dbReference>
<comment type="caution">
    <text evidence="13">The sequence shown here is derived from an EMBL/GenBank/DDBJ whole genome shotgun (WGS) entry which is preliminary data.</text>
</comment>
<dbReference type="EMBL" id="JACHON010000023">
    <property type="protein sequence ID" value="MBB6514111.1"/>
    <property type="molecule type" value="Genomic_DNA"/>
</dbReference>
<dbReference type="InterPro" id="IPR003476">
    <property type="entry name" value="Glyco_hydro_42"/>
</dbReference>
<proteinExistence type="inferred from homology"/>
<accession>A0A841RMS4</accession>
<evidence type="ECO:0000256" key="7">
    <source>
        <dbReference type="PIRSR" id="PIRSR001084-1"/>
    </source>
</evidence>
<feature type="domain" description="Beta-galactosidase trimerisation" evidence="11">
    <location>
        <begin position="414"/>
        <end position="625"/>
    </location>
</feature>
<feature type="domain" description="Beta-galactosidase C-terminal" evidence="12">
    <location>
        <begin position="637"/>
        <end position="690"/>
    </location>
</feature>
<keyword evidence="14" id="KW-1185">Reference proteome</keyword>
<evidence type="ECO:0000259" key="11">
    <source>
        <dbReference type="Pfam" id="PF08532"/>
    </source>
</evidence>
<dbReference type="Proteomes" id="UP000572212">
    <property type="component" value="Unassembled WGS sequence"/>
</dbReference>
<evidence type="ECO:0000256" key="4">
    <source>
        <dbReference type="ARBA" id="ARBA00022801"/>
    </source>
</evidence>